<protein>
    <submittedName>
        <fullName evidence="1">Uncharacterized protein</fullName>
    </submittedName>
</protein>
<sequence length="49" mass="5942">MLYIFKKYFEEKIQIFLYEENVPTFLGCVCECVRTCIFKTRIFPLSSLH</sequence>
<accession>A0A0E9QD63</accession>
<proteinExistence type="predicted"/>
<organism evidence="1">
    <name type="scientific">Anguilla anguilla</name>
    <name type="common">European freshwater eel</name>
    <name type="synonym">Muraena anguilla</name>
    <dbReference type="NCBI Taxonomy" id="7936"/>
    <lineage>
        <taxon>Eukaryota</taxon>
        <taxon>Metazoa</taxon>
        <taxon>Chordata</taxon>
        <taxon>Craniata</taxon>
        <taxon>Vertebrata</taxon>
        <taxon>Euteleostomi</taxon>
        <taxon>Actinopterygii</taxon>
        <taxon>Neopterygii</taxon>
        <taxon>Teleostei</taxon>
        <taxon>Anguilliformes</taxon>
        <taxon>Anguillidae</taxon>
        <taxon>Anguilla</taxon>
    </lineage>
</organism>
<dbReference type="AlphaFoldDB" id="A0A0E9QD63"/>
<name>A0A0E9QD63_ANGAN</name>
<evidence type="ECO:0000313" key="1">
    <source>
        <dbReference type="EMBL" id="JAH14796.1"/>
    </source>
</evidence>
<dbReference type="EMBL" id="GBXM01093781">
    <property type="protein sequence ID" value="JAH14796.1"/>
    <property type="molecule type" value="Transcribed_RNA"/>
</dbReference>
<reference evidence="1" key="1">
    <citation type="submission" date="2014-11" db="EMBL/GenBank/DDBJ databases">
        <authorList>
            <person name="Amaro Gonzalez C."/>
        </authorList>
    </citation>
    <scope>NUCLEOTIDE SEQUENCE</scope>
</reference>
<reference evidence="1" key="2">
    <citation type="journal article" date="2015" name="Fish Shellfish Immunol.">
        <title>Early steps in the European eel (Anguilla anguilla)-Vibrio vulnificus interaction in the gills: Role of the RtxA13 toxin.</title>
        <authorList>
            <person name="Callol A."/>
            <person name="Pajuelo D."/>
            <person name="Ebbesson L."/>
            <person name="Teles M."/>
            <person name="MacKenzie S."/>
            <person name="Amaro C."/>
        </authorList>
    </citation>
    <scope>NUCLEOTIDE SEQUENCE</scope>
</reference>